<dbReference type="Pfam" id="PF13673">
    <property type="entry name" value="Acetyltransf_10"/>
    <property type="match status" value="1"/>
</dbReference>
<proteinExistence type="predicted"/>
<comment type="caution">
    <text evidence="2">The sequence shown here is derived from an EMBL/GenBank/DDBJ whole genome shotgun (WGS) entry which is preliminary data.</text>
</comment>
<dbReference type="STRING" id="41997.RV16_GL001199"/>
<dbReference type="OrthoDB" id="9773249at2"/>
<gene>
    <name evidence="2" type="ORF">OMQ_00954</name>
</gene>
<organism evidence="2 3">
    <name type="scientific">Enterococcus saccharolyticus subsp. saccharolyticus ATCC 43076</name>
    <dbReference type="NCBI Taxonomy" id="1139996"/>
    <lineage>
        <taxon>Bacteria</taxon>
        <taxon>Bacillati</taxon>
        <taxon>Bacillota</taxon>
        <taxon>Bacilli</taxon>
        <taxon>Lactobacillales</taxon>
        <taxon>Enterococcaceae</taxon>
        <taxon>Enterococcus</taxon>
    </lineage>
</organism>
<protein>
    <recommendedName>
        <fullName evidence="1">N-acetyltransferase domain-containing protein</fullName>
    </recommendedName>
</protein>
<keyword evidence="3" id="KW-1185">Reference proteome</keyword>
<dbReference type="Proteomes" id="UP000014136">
    <property type="component" value="Unassembled WGS sequence"/>
</dbReference>
<accession>S0JBA5</accession>
<evidence type="ECO:0000313" key="3">
    <source>
        <dbReference type="Proteomes" id="UP000014136"/>
    </source>
</evidence>
<dbReference type="PATRIC" id="fig|1139996.3.peg.940"/>
<name>S0JBA5_9ENTE</name>
<dbReference type="InterPro" id="IPR000182">
    <property type="entry name" value="GNAT_dom"/>
</dbReference>
<sequence length="162" mass="19255">MLERRKVTEADIKTIHPIITEIWQEVYTPIIGSSQVAYMLETYQGPENIRQEMQQGTQYYLLFLENTCVGYTAYEVKPDYLYLSKIYIHQAYRGQGLMREVFDWYDQLSQELKLKQRLRVNQKNSQAIAVYQHRGFKLIKEDIADIGQGFLMIDYLFEKNCC</sequence>
<dbReference type="EMBL" id="AHYT01000003">
    <property type="protein sequence ID" value="EOT29642.1"/>
    <property type="molecule type" value="Genomic_DNA"/>
</dbReference>
<feature type="domain" description="N-acetyltransferase" evidence="1">
    <location>
        <begin position="2"/>
        <end position="157"/>
    </location>
</feature>
<evidence type="ECO:0000259" key="1">
    <source>
        <dbReference type="PROSITE" id="PS51186"/>
    </source>
</evidence>
<dbReference type="PROSITE" id="PS51186">
    <property type="entry name" value="GNAT"/>
    <property type="match status" value="1"/>
</dbReference>
<dbReference type="InterPro" id="IPR016181">
    <property type="entry name" value="Acyl_CoA_acyltransferase"/>
</dbReference>
<dbReference type="HOGENOM" id="CLU_013985_18_4_9"/>
<dbReference type="CDD" id="cd04301">
    <property type="entry name" value="NAT_SF"/>
    <property type="match status" value="1"/>
</dbReference>
<dbReference type="GO" id="GO:0016747">
    <property type="term" value="F:acyltransferase activity, transferring groups other than amino-acyl groups"/>
    <property type="evidence" value="ECO:0007669"/>
    <property type="project" value="InterPro"/>
</dbReference>
<reference evidence="2 3" key="1">
    <citation type="submission" date="2013-03" db="EMBL/GenBank/DDBJ databases">
        <title>The Genome Sequence of Enterococcus saccharolyticus ATCC_43076 (Illumina only assembly).</title>
        <authorList>
            <consortium name="The Broad Institute Genomics Platform"/>
            <consortium name="The Broad Institute Genome Sequencing Center for Infectious Disease"/>
            <person name="Earl A."/>
            <person name="Russ C."/>
            <person name="Gilmore M."/>
            <person name="Surin D."/>
            <person name="Walker B."/>
            <person name="Young S."/>
            <person name="Zeng Q."/>
            <person name="Gargeya S."/>
            <person name="Fitzgerald M."/>
            <person name="Haas B."/>
            <person name="Abouelleil A."/>
            <person name="Allen A.W."/>
            <person name="Alvarado L."/>
            <person name="Arachchi H.M."/>
            <person name="Berlin A.M."/>
            <person name="Chapman S.B."/>
            <person name="Gainer-Dewar J."/>
            <person name="Goldberg J."/>
            <person name="Griggs A."/>
            <person name="Gujja S."/>
            <person name="Hansen M."/>
            <person name="Howarth C."/>
            <person name="Imamovic A."/>
            <person name="Ireland A."/>
            <person name="Larimer J."/>
            <person name="McCowan C."/>
            <person name="Murphy C."/>
            <person name="Pearson M."/>
            <person name="Poon T.W."/>
            <person name="Priest M."/>
            <person name="Roberts A."/>
            <person name="Saif S."/>
            <person name="Shea T."/>
            <person name="Sisk P."/>
            <person name="Sykes S."/>
            <person name="Wortman J."/>
            <person name="Nusbaum C."/>
            <person name="Birren B."/>
        </authorList>
    </citation>
    <scope>NUCLEOTIDE SEQUENCE [LARGE SCALE GENOMIC DNA]</scope>
    <source>
        <strain evidence="2 3">ATCC 43076</strain>
    </source>
</reference>
<dbReference type="eggNOG" id="COG0456">
    <property type="taxonomic scope" value="Bacteria"/>
</dbReference>
<dbReference type="SUPFAM" id="SSF55729">
    <property type="entry name" value="Acyl-CoA N-acyltransferases (Nat)"/>
    <property type="match status" value="1"/>
</dbReference>
<dbReference type="Gene3D" id="3.40.630.30">
    <property type="match status" value="1"/>
</dbReference>
<evidence type="ECO:0000313" key="2">
    <source>
        <dbReference type="EMBL" id="EOT29642.1"/>
    </source>
</evidence>
<dbReference type="RefSeq" id="WP_016174754.1">
    <property type="nucleotide sequence ID" value="NZ_KE136389.1"/>
</dbReference>
<dbReference type="AlphaFoldDB" id="S0JBA5"/>